<accession>A0ACB9FVC9</accession>
<dbReference type="EMBL" id="CM042033">
    <property type="protein sequence ID" value="KAI3774755.1"/>
    <property type="molecule type" value="Genomic_DNA"/>
</dbReference>
<proteinExistence type="predicted"/>
<sequence length="479" mass="53420">MQTLGFFFYIGLIFTFYISSFSIAFTKIQYPVSRRGLTTSRQKDPDPDPDHLLDDIKVEVDPSLQFDNPRLKKAYCAFQEWKKTIISDPLNMTVNWIGPDVCSYYGVGCVQALDDKNIMTVAVVDLNFGDISGQLVPHLGLLTDLGILHLHSNRFCGVVPKTFSNLQLLFELDLSSNRFSGPFPSPVLALSSLRFLDIRFNEFEGALPPALFDMDVDAIVVNNNRFYSHLPKNMGNSPASILVLSNNKFSGCIPRSIGRMQNLEQVSFANNRLTGCLPEELALPKFIIVLDVSKNYFMGPLPKSFERLKMIEKLDFSSNQLTGKVHDSVCSLPALWNMTITNNFFNEIGGECEKLIEDTLVMEDRDNCFSRKPNQKHQKDCLSVLSRPVDCKTIGCQPRDPVILAHIKRKAAKPPPPPPPTKPTPLSNTPKVTPSTPKPPPLPLPPPVASPTPARIFKNLPPKIVSQYSSPPPPVFQGH</sequence>
<dbReference type="Proteomes" id="UP001056120">
    <property type="component" value="Linkage Group LG16"/>
</dbReference>
<comment type="caution">
    <text evidence="1">The sequence shown here is derived from an EMBL/GenBank/DDBJ whole genome shotgun (WGS) entry which is preliminary data.</text>
</comment>
<reference evidence="2" key="1">
    <citation type="journal article" date="2022" name="Mol. Ecol. Resour.">
        <title>The genomes of chicory, endive, great burdock and yacon provide insights into Asteraceae palaeo-polyploidization history and plant inulin production.</title>
        <authorList>
            <person name="Fan W."/>
            <person name="Wang S."/>
            <person name="Wang H."/>
            <person name="Wang A."/>
            <person name="Jiang F."/>
            <person name="Liu H."/>
            <person name="Zhao H."/>
            <person name="Xu D."/>
            <person name="Zhang Y."/>
        </authorList>
    </citation>
    <scope>NUCLEOTIDE SEQUENCE [LARGE SCALE GENOMIC DNA]</scope>
    <source>
        <strain evidence="2">cv. Yunnan</strain>
    </source>
</reference>
<reference evidence="1 2" key="2">
    <citation type="journal article" date="2022" name="Mol. Ecol. Resour.">
        <title>The genomes of chicory, endive, great burdock and yacon provide insights into Asteraceae paleo-polyploidization history and plant inulin production.</title>
        <authorList>
            <person name="Fan W."/>
            <person name="Wang S."/>
            <person name="Wang H."/>
            <person name="Wang A."/>
            <person name="Jiang F."/>
            <person name="Liu H."/>
            <person name="Zhao H."/>
            <person name="Xu D."/>
            <person name="Zhang Y."/>
        </authorList>
    </citation>
    <scope>NUCLEOTIDE SEQUENCE [LARGE SCALE GENOMIC DNA]</scope>
    <source>
        <strain evidence="2">cv. Yunnan</strain>
        <tissue evidence="1">Leaves</tissue>
    </source>
</reference>
<evidence type="ECO:0000313" key="1">
    <source>
        <dbReference type="EMBL" id="KAI3774755.1"/>
    </source>
</evidence>
<organism evidence="1 2">
    <name type="scientific">Smallanthus sonchifolius</name>
    <dbReference type="NCBI Taxonomy" id="185202"/>
    <lineage>
        <taxon>Eukaryota</taxon>
        <taxon>Viridiplantae</taxon>
        <taxon>Streptophyta</taxon>
        <taxon>Embryophyta</taxon>
        <taxon>Tracheophyta</taxon>
        <taxon>Spermatophyta</taxon>
        <taxon>Magnoliopsida</taxon>
        <taxon>eudicotyledons</taxon>
        <taxon>Gunneridae</taxon>
        <taxon>Pentapetalae</taxon>
        <taxon>asterids</taxon>
        <taxon>campanulids</taxon>
        <taxon>Asterales</taxon>
        <taxon>Asteraceae</taxon>
        <taxon>Asteroideae</taxon>
        <taxon>Heliantheae alliance</taxon>
        <taxon>Millerieae</taxon>
        <taxon>Smallanthus</taxon>
    </lineage>
</organism>
<gene>
    <name evidence="1" type="ORF">L1987_49317</name>
</gene>
<evidence type="ECO:0000313" key="2">
    <source>
        <dbReference type="Proteomes" id="UP001056120"/>
    </source>
</evidence>
<protein>
    <submittedName>
        <fullName evidence="1">Uncharacterized protein</fullName>
    </submittedName>
</protein>
<name>A0ACB9FVC9_9ASTR</name>
<keyword evidence="2" id="KW-1185">Reference proteome</keyword>